<accession>A0ABQ6HR01</accession>
<feature type="domain" description="Mycothiol-dependent maleylpyruvate isomerase metal-binding" evidence="1">
    <location>
        <begin position="9"/>
        <end position="131"/>
    </location>
</feature>
<dbReference type="EMBL" id="BSUJ01000001">
    <property type="protein sequence ID" value="GMA20890.1"/>
    <property type="molecule type" value="Genomic_DNA"/>
</dbReference>
<dbReference type="SUPFAM" id="SSF109854">
    <property type="entry name" value="DinB/YfiT-like putative metalloenzymes"/>
    <property type="match status" value="1"/>
</dbReference>
<dbReference type="Proteomes" id="UP001157109">
    <property type="component" value="Unassembled WGS sequence"/>
</dbReference>
<evidence type="ECO:0000313" key="3">
    <source>
        <dbReference type="Proteomes" id="UP001157109"/>
    </source>
</evidence>
<dbReference type="Gene3D" id="1.20.120.450">
    <property type="entry name" value="dinb family like domain"/>
    <property type="match status" value="1"/>
</dbReference>
<organism evidence="2 3">
    <name type="scientific">Arsenicicoccus piscis</name>
    <dbReference type="NCBI Taxonomy" id="673954"/>
    <lineage>
        <taxon>Bacteria</taxon>
        <taxon>Bacillati</taxon>
        <taxon>Actinomycetota</taxon>
        <taxon>Actinomycetes</taxon>
        <taxon>Micrococcales</taxon>
        <taxon>Intrasporangiaceae</taxon>
        <taxon>Arsenicicoccus</taxon>
    </lineage>
</organism>
<dbReference type="Pfam" id="PF11716">
    <property type="entry name" value="MDMPI_N"/>
    <property type="match status" value="1"/>
</dbReference>
<dbReference type="InterPro" id="IPR024344">
    <property type="entry name" value="MDMPI_metal-binding"/>
</dbReference>
<dbReference type="RefSeq" id="WP_241441240.1">
    <property type="nucleotide sequence ID" value="NZ_BSUJ01000001.1"/>
</dbReference>
<proteinExistence type="predicted"/>
<keyword evidence="3" id="KW-1185">Reference proteome</keyword>
<comment type="caution">
    <text evidence="2">The sequence shown here is derived from an EMBL/GenBank/DDBJ whole genome shotgun (WGS) entry which is preliminary data.</text>
</comment>
<reference evidence="3" key="1">
    <citation type="journal article" date="2019" name="Int. J. Syst. Evol. Microbiol.">
        <title>The Global Catalogue of Microorganisms (GCM) 10K type strain sequencing project: providing services to taxonomists for standard genome sequencing and annotation.</title>
        <authorList>
            <consortium name="The Broad Institute Genomics Platform"/>
            <consortium name="The Broad Institute Genome Sequencing Center for Infectious Disease"/>
            <person name="Wu L."/>
            <person name="Ma J."/>
        </authorList>
    </citation>
    <scope>NUCLEOTIDE SEQUENCE [LARGE SCALE GENOMIC DNA]</scope>
    <source>
        <strain evidence="3">NBRC 105830</strain>
    </source>
</reference>
<protein>
    <recommendedName>
        <fullName evidence="1">Mycothiol-dependent maleylpyruvate isomerase metal-binding domain-containing protein</fullName>
    </recommendedName>
</protein>
<dbReference type="InterPro" id="IPR034660">
    <property type="entry name" value="DinB/YfiT-like"/>
</dbReference>
<sequence>MQSTELVGAATKTMNDALQSALGESWDVPSGDVTWSCRDTAAHVADDLFSYASQVLAQPADGYLPIEVVVDKDATNRQLMDAVVMCGALLQNAVVLTPSSSRGWHPNGTSDPHGFAAMGAVEVLVHTYDIAQGLGFEWRPPTDLSRAVLDRLFPDAPEGAPGDVLLYCCGRAPLGPLPRKTSWAWDSSVRAEGADH</sequence>
<gene>
    <name evidence="2" type="ORF">GCM10025862_29110</name>
</gene>
<name>A0ABQ6HR01_9MICO</name>
<evidence type="ECO:0000313" key="2">
    <source>
        <dbReference type="EMBL" id="GMA20890.1"/>
    </source>
</evidence>
<evidence type="ECO:0000259" key="1">
    <source>
        <dbReference type="Pfam" id="PF11716"/>
    </source>
</evidence>